<feature type="transmembrane region" description="Helical" evidence="6">
    <location>
        <begin position="240"/>
        <end position="261"/>
    </location>
</feature>
<dbReference type="EMBL" id="CAUJNA010003068">
    <property type="protein sequence ID" value="CAJ1395139.1"/>
    <property type="molecule type" value="Genomic_DNA"/>
</dbReference>
<keyword evidence="2 6" id="KW-0812">Transmembrane</keyword>
<feature type="transmembrane region" description="Helical" evidence="6">
    <location>
        <begin position="395"/>
        <end position="418"/>
    </location>
</feature>
<evidence type="ECO:0000313" key="8">
    <source>
        <dbReference type="Proteomes" id="UP001178507"/>
    </source>
</evidence>
<dbReference type="GO" id="GO:0016020">
    <property type="term" value="C:membrane"/>
    <property type="evidence" value="ECO:0007669"/>
    <property type="project" value="UniProtKB-SubCell"/>
</dbReference>
<reference evidence="7" key="1">
    <citation type="submission" date="2023-08" db="EMBL/GenBank/DDBJ databases">
        <authorList>
            <person name="Chen Y."/>
            <person name="Shah S."/>
            <person name="Dougan E. K."/>
            <person name="Thang M."/>
            <person name="Chan C."/>
        </authorList>
    </citation>
    <scope>NUCLEOTIDE SEQUENCE</scope>
</reference>
<feature type="transmembrane region" description="Helical" evidence="6">
    <location>
        <begin position="273"/>
        <end position="297"/>
    </location>
</feature>
<evidence type="ECO:0008006" key="9">
    <source>
        <dbReference type="Google" id="ProtNLM"/>
    </source>
</evidence>
<dbReference type="Gene3D" id="1.20.120.350">
    <property type="entry name" value="Voltage-gated potassium channels. Chain C"/>
    <property type="match status" value="1"/>
</dbReference>
<dbReference type="InterPro" id="IPR027359">
    <property type="entry name" value="Volt_channel_dom_sf"/>
</dbReference>
<evidence type="ECO:0000313" key="7">
    <source>
        <dbReference type="EMBL" id="CAJ1395139.1"/>
    </source>
</evidence>
<evidence type="ECO:0000256" key="6">
    <source>
        <dbReference type="SAM" id="Phobius"/>
    </source>
</evidence>
<keyword evidence="8" id="KW-1185">Reference proteome</keyword>
<evidence type="ECO:0000256" key="3">
    <source>
        <dbReference type="ARBA" id="ARBA00022989"/>
    </source>
</evidence>
<keyword evidence="4 6" id="KW-0472">Membrane</keyword>
<comment type="subcellular location">
    <subcellularLocation>
        <location evidence="1">Membrane</location>
        <topology evidence="1">Multi-pass membrane protein</topology>
    </subcellularLocation>
</comment>
<gene>
    <name evidence="7" type="ORF">EVOR1521_LOCUS19645</name>
</gene>
<accession>A0AA36IYF0</accession>
<feature type="transmembrane region" description="Helical" evidence="6">
    <location>
        <begin position="213"/>
        <end position="234"/>
    </location>
</feature>
<evidence type="ECO:0000256" key="2">
    <source>
        <dbReference type="ARBA" id="ARBA00022692"/>
    </source>
</evidence>
<sequence length="571" mass="63443">MNEVPEEGQAPEPEDEVEKEPWEEGTGELPETSMDVTRIETSDSSLPATAQTSQSPPADSPGSNVSQPTTTRRPSQRLTQLIGDVGGALGSVGTRLTQLGETMKPSSEKLQIVSETKDTALAHAQRDAASFNQFLVQAMKANLPTDALDDTEDGMYMAREISEAREKKVNPSLAPTLAESLAGKLEGQLKPRKRCPTAQRIVTESMSFVASTWWFNILAWLLLILHCVALVMIAENVLDPWASIPPVYFAFFLLELLIRAVAEGSRIWRSGWVGLDCLLAVFSLAEMALGGHCTLLAARWLHAVRFLAWWAPRECSAVIVCFSGVVPLAALMLVSVLWAFLAVVWFLLLTSESEFFASYGTSVLSQYYLAMNSLQWERITDVLWKPDQLANQVQVYAFVIVLFFVTMLATNAMIILFYEVAANAITEAELLHKSKSMRIYLIGLARLEQRFQDIASMHGCQVDWITESRVTLQMALREADRELKVLKVTAEERCCSSTTTCVMGAGRRCQPLSFSLGWSASLVRLGPRTTCRWTTCRSSASNSLSSPPRCCRRSWQVARLPWAASRTKWRP</sequence>
<name>A0AA36IYF0_9DINO</name>
<comment type="caution">
    <text evidence="7">The sequence shown here is derived from an EMBL/GenBank/DDBJ whole genome shotgun (WGS) entry which is preliminary data.</text>
</comment>
<feature type="transmembrane region" description="Helical" evidence="6">
    <location>
        <begin position="317"/>
        <end position="348"/>
    </location>
</feature>
<evidence type="ECO:0000256" key="4">
    <source>
        <dbReference type="ARBA" id="ARBA00023136"/>
    </source>
</evidence>
<organism evidence="7 8">
    <name type="scientific">Effrenium voratum</name>
    <dbReference type="NCBI Taxonomy" id="2562239"/>
    <lineage>
        <taxon>Eukaryota</taxon>
        <taxon>Sar</taxon>
        <taxon>Alveolata</taxon>
        <taxon>Dinophyceae</taxon>
        <taxon>Suessiales</taxon>
        <taxon>Symbiodiniaceae</taxon>
        <taxon>Effrenium</taxon>
    </lineage>
</organism>
<dbReference type="AlphaFoldDB" id="A0AA36IYF0"/>
<evidence type="ECO:0000256" key="5">
    <source>
        <dbReference type="SAM" id="MobiDB-lite"/>
    </source>
</evidence>
<feature type="compositionally biased region" description="Polar residues" evidence="5">
    <location>
        <begin position="42"/>
        <end position="76"/>
    </location>
</feature>
<keyword evidence="3 6" id="KW-1133">Transmembrane helix</keyword>
<feature type="transmembrane region" description="Helical" evidence="6">
    <location>
        <begin position="355"/>
        <end position="375"/>
    </location>
</feature>
<feature type="region of interest" description="Disordered" evidence="5">
    <location>
        <begin position="1"/>
        <end position="76"/>
    </location>
</feature>
<feature type="compositionally biased region" description="Acidic residues" evidence="5">
    <location>
        <begin position="12"/>
        <end position="26"/>
    </location>
</feature>
<dbReference type="Proteomes" id="UP001178507">
    <property type="component" value="Unassembled WGS sequence"/>
</dbReference>
<protein>
    <recommendedName>
        <fullName evidence="9">Ion transport domain-containing protein</fullName>
    </recommendedName>
</protein>
<evidence type="ECO:0000256" key="1">
    <source>
        <dbReference type="ARBA" id="ARBA00004141"/>
    </source>
</evidence>
<proteinExistence type="predicted"/>